<protein>
    <submittedName>
        <fullName evidence="1">Uncharacterized protein</fullName>
    </submittedName>
</protein>
<keyword evidence="2" id="KW-1185">Reference proteome</keyword>
<proteinExistence type="predicted"/>
<reference evidence="1 2" key="1">
    <citation type="journal article" date="2017" name="Genome Biol. Evol.">
        <title>Phytophthora megakarya and P. palmivora, closely related causal agents of cacao black pod rot, underwent increases in genome sizes and gene numbers by different mechanisms.</title>
        <authorList>
            <person name="Ali S.S."/>
            <person name="Shao J."/>
            <person name="Lary D.J."/>
            <person name="Kronmiller B."/>
            <person name="Shen D."/>
            <person name="Strem M.D."/>
            <person name="Amoako-Attah I."/>
            <person name="Akrofi A.Y."/>
            <person name="Begoude B.A."/>
            <person name="Ten Hoopen G.M."/>
            <person name="Coulibaly K."/>
            <person name="Kebe B.I."/>
            <person name="Melnick R.L."/>
            <person name="Guiltinan M.J."/>
            <person name="Tyler B.M."/>
            <person name="Meinhardt L.W."/>
            <person name="Bailey B.A."/>
        </authorList>
    </citation>
    <scope>NUCLEOTIDE SEQUENCE [LARGE SCALE GENOMIC DNA]</scope>
    <source>
        <strain evidence="2">sbr112.9</strain>
    </source>
</reference>
<accession>A0A2P4XUZ9</accession>
<sequence>MTPSAACHAATSNVGFLWFMTARPVCLYPWTTYSAPPGTKLNEPISKFSLPKSFVISKGLYKMLYSILFQAQRELCKLTLSLEQDGISE</sequence>
<evidence type="ECO:0000313" key="1">
    <source>
        <dbReference type="EMBL" id="POM69390.1"/>
    </source>
</evidence>
<name>A0A2P4XUZ9_9STRA</name>
<dbReference type="AlphaFoldDB" id="A0A2P4XUZ9"/>
<dbReference type="Proteomes" id="UP000237271">
    <property type="component" value="Unassembled WGS sequence"/>
</dbReference>
<comment type="caution">
    <text evidence="1">The sequence shown here is derived from an EMBL/GenBank/DDBJ whole genome shotgun (WGS) entry which is preliminary data.</text>
</comment>
<evidence type="ECO:0000313" key="2">
    <source>
        <dbReference type="Proteomes" id="UP000237271"/>
    </source>
</evidence>
<gene>
    <name evidence="1" type="ORF">PHPALM_14329</name>
</gene>
<organism evidence="1 2">
    <name type="scientific">Phytophthora palmivora</name>
    <dbReference type="NCBI Taxonomy" id="4796"/>
    <lineage>
        <taxon>Eukaryota</taxon>
        <taxon>Sar</taxon>
        <taxon>Stramenopiles</taxon>
        <taxon>Oomycota</taxon>
        <taxon>Peronosporomycetes</taxon>
        <taxon>Peronosporales</taxon>
        <taxon>Peronosporaceae</taxon>
        <taxon>Phytophthora</taxon>
    </lineage>
</organism>
<dbReference type="EMBL" id="NCKW01007874">
    <property type="protein sequence ID" value="POM69390.1"/>
    <property type="molecule type" value="Genomic_DNA"/>
</dbReference>